<dbReference type="AlphaFoldDB" id="A0A7S0GEN0"/>
<proteinExistence type="predicted"/>
<name>A0A7S0GEN0_9STRA</name>
<evidence type="ECO:0000313" key="1">
    <source>
        <dbReference type="EMBL" id="CAD8415819.1"/>
    </source>
</evidence>
<accession>A0A7S0GEN0</accession>
<organism evidence="1">
    <name type="scientific">Proboscia inermis</name>
    <dbReference type="NCBI Taxonomy" id="420281"/>
    <lineage>
        <taxon>Eukaryota</taxon>
        <taxon>Sar</taxon>
        <taxon>Stramenopiles</taxon>
        <taxon>Ochrophyta</taxon>
        <taxon>Bacillariophyta</taxon>
        <taxon>Coscinodiscophyceae</taxon>
        <taxon>Rhizosoleniophycidae</taxon>
        <taxon>Rhizosoleniales</taxon>
        <taxon>Rhizosoleniaceae</taxon>
        <taxon>Proboscia</taxon>
    </lineage>
</organism>
<dbReference type="EMBL" id="HBEL01025816">
    <property type="protein sequence ID" value="CAD8415819.1"/>
    <property type="molecule type" value="Transcribed_RNA"/>
</dbReference>
<protein>
    <submittedName>
        <fullName evidence="1">Uncharacterized protein</fullName>
    </submittedName>
</protein>
<sequence>MNLCDTFEPCYVLGDMSKSFDLARKAEVATDSIAQILELACSDNSLMSSDGQDLCEALCQQPNQCCYGEIMQVETDHDICLSFEASSLCPSYAPCYNLQQRK</sequence>
<gene>
    <name evidence="1" type="ORF">PINE0816_LOCUS11954</name>
</gene>
<reference evidence="1" key="1">
    <citation type="submission" date="2021-01" db="EMBL/GenBank/DDBJ databases">
        <authorList>
            <person name="Corre E."/>
            <person name="Pelletier E."/>
            <person name="Niang G."/>
            <person name="Scheremetjew M."/>
            <person name="Finn R."/>
            <person name="Kale V."/>
            <person name="Holt S."/>
            <person name="Cochrane G."/>
            <person name="Meng A."/>
            <person name="Brown T."/>
            <person name="Cohen L."/>
        </authorList>
    </citation>
    <scope>NUCLEOTIDE SEQUENCE</scope>
    <source>
        <strain evidence="1">CCAP1064/1</strain>
    </source>
</reference>